<evidence type="ECO:0000313" key="3">
    <source>
        <dbReference type="Proteomes" id="UP000256900"/>
    </source>
</evidence>
<sequence length="223" mass="23880">MSDRAKIFAGIRRALGVTGAEDSRRHTVNARLAEAPESVIPARGRVAADKVALFRAEAERVFATVEDVASAEEIPARIADFLRAKNLPLQLRKGADPYLAALPWESAALRLDEGRAQPEDRVGLSHAFAGIAETGTLALVSGPDNPTTLNFLPETHIVVVEAWAIVGDYEAFWAKLRAAYGEGTMPRTVNFITGPSRSADIEQTLLLGAHGPRALHILIVGGS</sequence>
<dbReference type="InterPro" id="IPR037171">
    <property type="entry name" value="NagB/RpiA_transferase-like"/>
</dbReference>
<gene>
    <name evidence="2" type="ORF">DES32_2243</name>
</gene>
<accession>A0A3D9YUB1</accession>
<evidence type="ECO:0000313" key="2">
    <source>
        <dbReference type="EMBL" id="REF86196.1"/>
    </source>
</evidence>
<organism evidence="2 3">
    <name type="scientific">Methylovirgula ligni</name>
    <dbReference type="NCBI Taxonomy" id="569860"/>
    <lineage>
        <taxon>Bacteria</taxon>
        <taxon>Pseudomonadati</taxon>
        <taxon>Pseudomonadota</taxon>
        <taxon>Alphaproteobacteria</taxon>
        <taxon>Hyphomicrobiales</taxon>
        <taxon>Beijerinckiaceae</taxon>
        <taxon>Methylovirgula</taxon>
    </lineage>
</organism>
<proteinExistence type="predicted"/>
<dbReference type="Gene3D" id="3.40.50.10420">
    <property type="entry name" value="NagB/RpiA/CoA transferase-like"/>
    <property type="match status" value="1"/>
</dbReference>
<dbReference type="OrthoDB" id="9794157at2"/>
<keyword evidence="3" id="KW-1185">Reference proteome</keyword>
<dbReference type="Proteomes" id="UP000256900">
    <property type="component" value="Unassembled WGS sequence"/>
</dbReference>
<feature type="domain" description="LUD" evidence="1">
    <location>
        <begin position="121"/>
        <end position="220"/>
    </location>
</feature>
<name>A0A3D9YUB1_9HYPH</name>
<evidence type="ECO:0000259" key="1">
    <source>
        <dbReference type="Pfam" id="PF02589"/>
    </source>
</evidence>
<dbReference type="SUPFAM" id="SSF100950">
    <property type="entry name" value="NagB/RpiA/CoA transferase-like"/>
    <property type="match status" value="1"/>
</dbReference>
<reference evidence="2 3" key="1">
    <citation type="submission" date="2018-08" db="EMBL/GenBank/DDBJ databases">
        <title>Genomic Encyclopedia of Type Strains, Phase IV (KMG-IV): sequencing the most valuable type-strain genomes for metagenomic binning, comparative biology and taxonomic classification.</title>
        <authorList>
            <person name="Goeker M."/>
        </authorList>
    </citation>
    <scope>NUCLEOTIDE SEQUENCE [LARGE SCALE GENOMIC DNA]</scope>
    <source>
        <strain evidence="2 3">BW863</strain>
    </source>
</reference>
<dbReference type="InterPro" id="IPR024185">
    <property type="entry name" value="FTHF_cligase-like_sf"/>
</dbReference>
<dbReference type="EMBL" id="QUMO01000003">
    <property type="protein sequence ID" value="REF86196.1"/>
    <property type="molecule type" value="Genomic_DNA"/>
</dbReference>
<dbReference type="InterPro" id="IPR003741">
    <property type="entry name" value="LUD_dom"/>
</dbReference>
<comment type="caution">
    <text evidence="2">The sequence shown here is derived from an EMBL/GenBank/DDBJ whole genome shotgun (WGS) entry which is preliminary data.</text>
</comment>
<dbReference type="RefSeq" id="WP_115836760.1">
    <property type="nucleotide sequence ID" value="NZ_CP025086.1"/>
</dbReference>
<dbReference type="PANTHER" id="PTHR43682">
    <property type="entry name" value="LACTATE UTILIZATION PROTEIN C"/>
    <property type="match status" value="1"/>
</dbReference>
<dbReference type="Pfam" id="PF02589">
    <property type="entry name" value="LUD_dom"/>
    <property type="match status" value="1"/>
</dbReference>
<dbReference type="AlphaFoldDB" id="A0A3D9YUB1"/>
<dbReference type="PANTHER" id="PTHR43682:SF1">
    <property type="entry name" value="LACTATE UTILIZATION PROTEIN C"/>
    <property type="match status" value="1"/>
</dbReference>
<protein>
    <submittedName>
        <fullName evidence="2">L-lactate dehydrogenase complex protein LldG</fullName>
    </submittedName>
</protein>